<evidence type="ECO:0008006" key="3">
    <source>
        <dbReference type="Google" id="ProtNLM"/>
    </source>
</evidence>
<dbReference type="HOGENOM" id="CLU_125113_0_0_1"/>
<dbReference type="OrthoDB" id="2999674at2759"/>
<sequence>MAKLLNLTMVSKKWKETLMRTRMLWTHINVDSSDQDSEATIAVFLHLSGMAPLTLTISAPLSSYWDNICRLLLPNNTRIHNIILESNKVSHLPGCKCMRASDSEDDEPGRVFKHVIETLDLFKTKNNFEVTSATRFSPETPLSSPCTHYIYILYLHCYIDLRIDMNPIAGLSLRRDCQAWVGAGAV</sequence>
<organism evidence="1 2">
    <name type="scientific">Serendipita vermifera MAFF 305830</name>
    <dbReference type="NCBI Taxonomy" id="933852"/>
    <lineage>
        <taxon>Eukaryota</taxon>
        <taxon>Fungi</taxon>
        <taxon>Dikarya</taxon>
        <taxon>Basidiomycota</taxon>
        <taxon>Agaricomycotina</taxon>
        <taxon>Agaricomycetes</taxon>
        <taxon>Sebacinales</taxon>
        <taxon>Serendipitaceae</taxon>
        <taxon>Serendipita</taxon>
    </lineage>
</organism>
<evidence type="ECO:0000313" key="1">
    <source>
        <dbReference type="EMBL" id="KIM27390.1"/>
    </source>
</evidence>
<gene>
    <name evidence="1" type="ORF">M408DRAFT_169504</name>
</gene>
<accession>A0A0C3AS42</accession>
<dbReference type="Proteomes" id="UP000054097">
    <property type="component" value="Unassembled WGS sequence"/>
</dbReference>
<proteinExistence type="predicted"/>
<protein>
    <recommendedName>
        <fullName evidence="3">F-box domain-containing protein</fullName>
    </recommendedName>
</protein>
<keyword evidence="2" id="KW-1185">Reference proteome</keyword>
<name>A0A0C3AS42_SERVB</name>
<evidence type="ECO:0000313" key="2">
    <source>
        <dbReference type="Proteomes" id="UP000054097"/>
    </source>
</evidence>
<dbReference type="AlphaFoldDB" id="A0A0C3AS42"/>
<reference evidence="2" key="2">
    <citation type="submission" date="2015-01" db="EMBL/GenBank/DDBJ databases">
        <title>Evolutionary Origins and Diversification of the Mycorrhizal Mutualists.</title>
        <authorList>
            <consortium name="DOE Joint Genome Institute"/>
            <consortium name="Mycorrhizal Genomics Consortium"/>
            <person name="Kohler A."/>
            <person name="Kuo A."/>
            <person name="Nagy L.G."/>
            <person name="Floudas D."/>
            <person name="Copeland A."/>
            <person name="Barry K.W."/>
            <person name="Cichocki N."/>
            <person name="Veneault-Fourrey C."/>
            <person name="LaButti K."/>
            <person name="Lindquist E.A."/>
            <person name="Lipzen A."/>
            <person name="Lundell T."/>
            <person name="Morin E."/>
            <person name="Murat C."/>
            <person name="Riley R."/>
            <person name="Ohm R."/>
            <person name="Sun H."/>
            <person name="Tunlid A."/>
            <person name="Henrissat B."/>
            <person name="Grigoriev I.V."/>
            <person name="Hibbett D.S."/>
            <person name="Martin F."/>
        </authorList>
    </citation>
    <scope>NUCLEOTIDE SEQUENCE [LARGE SCALE GENOMIC DNA]</scope>
    <source>
        <strain evidence="2">MAFF 305830</strain>
    </source>
</reference>
<reference evidence="1 2" key="1">
    <citation type="submission" date="2014-04" db="EMBL/GenBank/DDBJ databases">
        <authorList>
            <consortium name="DOE Joint Genome Institute"/>
            <person name="Kuo A."/>
            <person name="Zuccaro A."/>
            <person name="Kohler A."/>
            <person name="Nagy L.G."/>
            <person name="Floudas D."/>
            <person name="Copeland A."/>
            <person name="Barry K.W."/>
            <person name="Cichocki N."/>
            <person name="Veneault-Fourrey C."/>
            <person name="LaButti K."/>
            <person name="Lindquist E.A."/>
            <person name="Lipzen A."/>
            <person name="Lundell T."/>
            <person name="Morin E."/>
            <person name="Murat C."/>
            <person name="Sun H."/>
            <person name="Tunlid A."/>
            <person name="Henrissat B."/>
            <person name="Grigoriev I.V."/>
            <person name="Hibbett D.S."/>
            <person name="Martin F."/>
            <person name="Nordberg H.P."/>
            <person name="Cantor M.N."/>
            <person name="Hua S.X."/>
        </authorList>
    </citation>
    <scope>NUCLEOTIDE SEQUENCE [LARGE SCALE GENOMIC DNA]</scope>
    <source>
        <strain evidence="1 2">MAFF 305830</strain>
    </source>
</reference>
<dbReference type="EMBL" id="KN824299">
    <property type="protein sequence ID" value="KIM27390.1"/>
    <property type="molecule type" value="Genomic_DNA"/>
</dbReference>